<dbReference type="Gene3D" id="3.60.110.10">
    <property type="entry name" value="Carbon-nitrogen hydrolase"/>
    <property type="match status" value="1"/>
</dbReference>
<feature type="domain" description="CN hydrolase" evidence="3">
    <location>
        <begin position="5"/>
        <end position="280"/>
    </location>
</feature>
<organism evidence="4 5">
    <name type="scientific">Penicillium salamii</name>
    <dbReference type="NCBI Taxonomy" id="1612424"/>
    <lineage>
        <taxon>Eukaryota</taxon>
        <taxon>Fungi</taxon>
        <taxon>Dikarya</taxon>
        <taxon>Ascomycota</taxon>
        <taxon>Pezizomycotina</taxon>
        <taxon>Eurotiomycetes</taxon>
        <taxon>Eurotiomycetidae</taxon>
        <taxon>Eurotiales</taxon>
        <taxon>Aspergillaceae</taxon>
        <taxon>Penicillium</taxon>
    </lineage>
</organism>
<dbReference type="PROSITE" id="PS50263">
    <property type="entry name" value="CN_HYDROLASE"/>
    <property type="match status" value="1"/>
</dbReference>
<sequence>MSETIKIAAAQMAPVFLNRQATTDKVCRFIQEAGDAGARVIGFPECIIPGYPAWDELIPMDRSHAHGLFRKLFLNSVEVPGPETEQIGQACKDANIYAIVGVNERRVGTTGTTFNTQLLFGPDGSLLNKHQKYVPTVAERLIHTDGQTGTSVSVPTEFGCLSGLICGENANALAMYSLSLKYPVIHVASWPTHFTPEIEMQSCILNSTRGLAYALKCFVINSVGVIDDDAIEAYGEDEDIRRYMEMERQKPLATILGPDGNILAGPLNPGDGILYADIDPTDVIIPKYAIDIAGHYNRPELFAHHFANYFKRPGKEGLVRNSNL</sequence>
<dbReference type="AlphaFoldDB" id="A0A9W4NXL4"/>
<dbReference type="InterPro" id="IPR036526">
    <property type="entry name" value="C-N_Hydrolase_sf"/>
</dbReference>
<dbReference type="Proteomes" id="UP001152646">
    <property type="component" value="Unassembled WGS sequence"/>
</dbReference>
<reference evidence="4" key="1">
    <citation type="submission" date="2021-07" db="EMBL/GenBank/DDBJ databases">
        <authorList>
            <person name="Branca A.L. A."/>
        </authorList>
    </citation>
    <scope>NUCLEOTIDE SEQUENCE</scope>
</reference>
<dbReference type="GO" id="GO:0000257">
    <property type="term" value="F:nitrilase activity"/>
    <property type="evidence" value="ECO:0007669"/>
    <property type="project" value="UniProtKB-ARBA"/>
</dbReference>
<gene>
    <name evidence="4" type="ORF">PSALAMII_LOCUS10377</name>
</gene>
<evidence type="ECO:0000313" key="5">
    <source>
        <dbReference type="Proteomes" id="UP001152646"/>
    </source>
</evidence>
<dbReference type="PANTHER" id="PTHR46044:SF1">
    <property type="entry name" value="CN HYDROLASE DOMAIN-CONTAINING PROTEIN"/>
    <property type="match status" value="1"/>
</dbReference>
<feature type="active site" description="Proton acceptor" evidence="2">
    <location>
        <position position="45"/>
    </location>
</feature>
<dbReference type="PROSITE" id="PS00920">
    <property type="entry name" value="NITRIL_CHT_1"/>
    <property type="match status" value="1"/>
</dbReference>
<comment type="caution">
    <text evidence="4">The sequence shown here is derived from an EMBL/GenBank/DDBJ whole genome shotgun (WGS) entry which is preliminary data.</text>
</comment>
<dbReference type="PANTHER" id="PTHR46044">
    <property type="entry name" value="NITRILASE"/>
    <property type="match status" value="1"/>
</dbReference>
<evidence type="ECO:0000256" key="1">
    <source>
        <dbReference type="ARBA" id="ARBA00008129"/>
    </source>
</evidence>
<evidence type="ECO:0000313" key="4">
    <source>
        <dbReference type="EMBL" id="CAG8422634.1"/>
    </source>
</evidence>
<dbReference type="Pfam" id="PF00795">
    <property type="entry name" value="CN_hydrolase"/>
    <property type="match status" value="1"/>
</dbReference>
<comment type="similarity">
    <text evidence="1">Belongs to the carbon-nitrogen hydrolase superfamily. Nitrilase family.</text>
</comment>
<dbReference type="InterPro" id="IPR003010">
    <property type="entry name" value="C-N_Hydrolase"/>
</dbReference>
<evidence type="ECO:0000259" key="3">
    <source>
        <dbReference type="PROSITE" id="PS50263"/>
    </source>
</evidence>
<evidence type="ECO:0000256" key="2">
    <source>
        <dbReference type="PROSITE-ProRule" id="PRU10139"/>
    </source>
</evidence>
<dbReference type="EMBL" id="CAJVPA010000248">
    <property type="protein sequence ID" value="CAG8422634.1"/>
    <property type="molecule type" value="Genomic_DNA"/>
</dbReference>
<dbReference type="InterPro" id="IPR044149">
    <property type="entry name" value="Nitrilases_CHs"/>
</dbReference>
<proteinExistence type="inferred from homology"/>
<dbReference type="GO" id="GO:0016836">
    <property type="term" value="F:hydro-lyase activity"/>
    <property type="evidence" value="ECO:0007669"/>
    <property type="project" value="UniProtKB-ARBA"/>
</dbReference>
<dbReference type="SUPFAM" id="SSF56317">
    <property type="entry name" value="Carbon-nitrogen hydrolase"/>
    <property type="match status" value="1"/>
</dbReference>
<accession>A0A9W4NXL4</accession>
<name>A0A9W4NXL4_9EURO</name>
<dbReference type="InterPro" id="IPR000132">
    <property type="entry name" value="Nitrilase/CN_hydratase_CS"/>
</dbReference>
<dbReference type="CDD" id="cd07564">
    <property type="entry name" value="nitrilases_CHs"/>
    <property type="match status" value="1"/>
</dbReference>
<dbReference type="OrthoDB" id="10250282at2759"/>
<protein>
    <recommendedName>
        <fullName evidence="3">CN hydrolase domain-containing protein</fullName>
    </recommendedName>
</protein>